<dbReference type="STRING" id="445960.SAMN05421542_3510"/>
<organism evidence="2 4">
    <name type="scientific">Chryseobacterium jejuense</name>
    <dbReference type="NCBI Taxonomy" id="445960"/>
    <lineage>
        <taxon>Bacteria</taxon>
        <taxon>Pseudomonadati</taxon>
        <taxon>Bacteroidota</taxon>
        <taxon>Flavobacteriia</taxon>
        <taxon>Flavobacteriales</taxon>
        <taxon>Weeksellaceae</taxon>
        <taxon>Chryseobacterium group</taxon>
        <taxon>Chryseobacterium</taxon>
    </lineage>
</organism>
<name>A0A2X2Z6D1_CHRJE</name>
<reference evidence="1 3" key="1">
    <citation type="submission" date="2016-10" db="EMBL/GenBank/DDBJ databases">
        <authorList>
            <person name="Varghese N."/>
            <person name="Submissions S."/>
        </authorList>
    </citation>
    <scope>NUCLEOTIDE SEQUENCE [LARGE SCALE GENOMIC DNA]</scope>
    <source>
        <strain evidence="1 3">DSM 19299</strain>
    </source>
</reference>
<accession>A0A2X2Z6D1</accession>
<sequence length="56" mass="6058">MKAIKKLSREQKKSISGGATQIQIEACGSEQLVCFMGGGRWGCWLTPGGKCYPPKL</sequence>
<dbReference type="EMBL" id="FNEG01000005">
    <property type="protein sequence ID" value="SDJ42277.1"/>
    <property type="molecule type" value="Genomic_DNA"/>
</dbReference>
<evidence type="ECO:0000313" key="3">
    <source>
        <dbReference type="Proteomes" id="UP000199426"/>
    </source>
</evidence>
<dbReference type="EMBL" id="UAWB01000012">
    <property type="protein sequence ID" value="SQB46010.1"/>
    <property type="molecule type" value="Genomic_DNA"/>
</dbReference>
<evidence type="ECO:0000313" key="4">
    <source>
        <dbReference type="Proteomes" id="UP000251670"/>
    </source>
</evidence>
<keyword evidence="3" id="KW-1185">Reference proteome</keyword>
<dbReference type="AlphaFoldDB" id="A0A2X2Z6D1"/>
<dbReference type="Proteomes" id="UP000251670">
    <property type="component" value="Unassembled WGS sequence"/>
</dbReference>
<dbReference type="Proteomes" id="UP000199426">
    <property type="component" value="Unassembled WGS sequence"/>
</dbReference>
<dbReference type="InterPro" id="IPR058074">
    <property type="entry name" value="Bacteriocin-like"/>
</dbReference>
<reference evidence="2 4" key="2">
    <citation type="submission" date="2018-06" db="EMBL/GenBank/DDBJ databases">
        <authorList>
            <consortium name="Pathogen Informatics"/>
            <person name="Doyle S."/>
        </authorList>
    </citation>
    <scope>NUCLEOTIDE SEQUENCE [LARGE SCALE GENOMIC DNA]</scope>
    <source>
        <strain evidence="2 4">NCTC13492</strain>
    </source>
</reference>
<evidence type="ECO:0000313" key="1">
    <source>
        <dbReference type="EMBL" id="SDJ42277.1"/>
    </source>
</evidence>
<evidence type="ECO:0000313" key="2">
    <source>
        <dbReference type="EMBL" id="SQB46010.1"/>
    </source>
</evidence>
<proteinExistence type="predicted"/>
<gene>
    <name evidence="2" type="ORF">NCTC13492_03072</name>
    <name evidence="1" type="ORF">SAMN05421542_3510</name>
</gene>
<dbReference type="RefSeq" id="WP_167356245.1">
    <property type="nucleotide sequence ID" value="NZ_FNEG01000005.1"/>
</dbReference>
<dbReference type="NCBIfam" id="NF047798">
    <property type="entry name" value="leader_Chryseo"/>
    <property type="match status" value="1"/>
</dbReference>
<protein>
    <submittedName>
        <fullName evidence="2">Uncharacterized protein</fullName>
    </submittedName>
</protein>